<dbReference type="PANTHER" id="PTHR37464">
    <property type="entry name" value="BLL2463 PROTEIN"/>
    <property type="match status" value="1"/>
</dbReference>
<protein>
    <recommendedName>
        <fullName evidence="2">Aerotolerance regulator N-terminal domain-containing protein</fullName>
    </recommendedName>
</protein>
<evidence type="ECO:0000259" key="2">
    <source>
        <dbReference type="Pfam" id="PF07584"/>
    </source>
</evidence>
<dbReference type="InterPro" id="IPR011933">
    <property type="entry name" value="Double_TM_dom"/>
</dbReference>
<dbReference type="Pfam" id="PF07584">
    <property type="entry name" value="BatA"/>
    <property type="match status" value="1"/>
</dbReference>
<feature type="domain" description="Aerotolerance regulator N-terminal" evidence="2">
    <location>
        <begin position="1"/>
        <end position="76"/>
    </location>
</feature>
<sequence>MQFKNPEILYLLFLLIIPILIHLFQLQKFQKVAFTNVKILKKIEQQTRKSSKLKKLLILLTRLLLFSFLILAFAQPYLKKENADIGRETYIYLDNSFSMQAKGESGALLQKAKNDLIENLPTNTEH</sequence>
<name>A0A3B0R1I5_9ZZZZ</name>
<keyword evidence="1" id="KW-0472">Membrane</keyword>
<reference evidence="3" key="1">
    <citation type="submission" date="2018-06" db="EMBL/GenBank/DDBJ databases">
        <authorList>
            <person name="Zhirakovskaya E."/>
        </authorList>
    </citation>
    <scope>NUCLEOTIDE SEQUENCE</scope>
</reference>
<feature type="transmembrane region" description="Helical" evidence="1">
    <location>
        <begin position="56"/>
        <end position="78"/>
    </location>
</feature>
<feature type="transmembrane region" description="Helical" evidence="1">
    <location>
        <begin position="6"/>
        <end position="24"/>
    </location>
</feature>
<dbReference type="PANTHER" id="PTHR37464:SF1">
    <property type="entry name" value="BLL2463 PROTEIN"/>
    <property type="match status" value="1"/>
</dbReference>
<dbReference type="AlphaFoldDB" id="A0A3B0R1I5"/>
<evidence type="ECO:0000313" key="3">
    <source>
        <dbReference type="EMBL" id="VAV83066.1"/>
    </source>
</evidence>
<gene>
    <name evidence="3" type="ORF">MNBD_BACTEROID02-801</name>
</gene>
<dbReference type="NCBIfam" id="TIGR02226">
    <property type="entry name" value="two_anch"/>
    <property type="match status" value="1"/>
</dbReference>
<proteinExistence type="predicted"/>
<accession>A0A3B0R1I5</accession>
<keyword evidence="1" id="KW-1133">Transmembrane helix</keyword>
<keyword evidence="1" id="KW-0812">Transmembrane</keyword>
<dbReference type="InterPro" id="IPR024163">
    <property type="entry name" value="Aerotolerance_reg_N"/>
</dbReference>
<organism evidence="3">
    <name type="scientific">hydrothermal vent metagenome</name>
    <dbReference type="NCBI Taxonomy" id="652676"/>
    <lineage>
        <taxon>unclassified sequences</taxon>
        <taxon>metagenomes</taxon>
        <taxon>ecological metagenomes</taxon>
    </lineage>
</organism>
<evidence type="ECO:0000256" key="1">
    <source>
        <dbReference type="SAM" id="Phobius"/>
    </source>
</evidence>
<dbReference type="EMBL" id="UOEB01000057">
    <property type="protein sequence ID" value="VAV83066.1"/>
    <property type="molecule type" value="Genomic_DNA"/>
</dbReference>
<feature type="non-terminal residue" evidence="3">
    <location>
        <position position="126"/>
    </location>
</feature>